<evidence type="ECO:0000313" key="1">
    <source>
        <dbReference type="EMBL" id="USW51629.1"/>
    </source>
</evidence>
<protein>
    <submittedName>
        <fullName evidence="1">Uncharacterized protein</fullName>
    </submittedName>
</protein>
<accession>A0A9Q9EIZ2</accession>
<keyword evidence="2" id="KW-1185">Reference proteome</keyword>
<reference evidence="1" key="1">
    <citation type="submission" date="2022-06" db="EMBL/GenBank/DDBJ databases">
        <title>Complete genome sequences of two strains of the flax pathogen Septoria linicola.</title>
        <authorList>
            <person name="Lapalu N."/>
            <person name="Simon A."/>
            <person name="Demenou B."/>
            <person name="Paumier D."/>
            <person name="Guillot M.-P."/>
            <person name="Gout L."/>
            <person name="Valade R."/>
        </authorList>
    </citation>
    <scope>NUCLEOTIDE SEQUENCE</scope>
    <source>
        <strain evidence="1">SE15195</strain>
    </source>
</reference>
<sequence>MSTQEAECPAVFGVGSSQSENTVERYNPKVRASSLQVNTDFCTRFPLVNMQTCTSIGDHRSHIAQLDRQQAHRLSQMGMTSQPPPIHTGFELQPPPLEYLDRNLAQLRGNTFQRVRRDLRKFYGGSTPLVTDDLVRDLIPQAPRSLPGFIWLERSQHQDLGKAQDRKILASRPTTTGDSPVKISKILPIMEPGAGKDFFWHRIAAIQEAEFDRLKAGGWRVAIIASKRDLETVFPFLLDAHTDIDSLIADGRECCRAHADEVALGQHLKHTGKALSQYLDNHYRTATLERG</sequence>
<evidence type="ECO:0000313" key="2">
    <source>
        <dbReference type="Proteomes" id="UP001056384"/>
    </source>
</evidence>
<gene>
    <name evidence="1" type="ORF">Slin15195_G049480</name>
</gene>
<organism evidence="1 2">
    <name type="scientific">Septoria linicola</name>
    <dbReference type="NCBI Taxonomy" id="215465"/>
    <lineage>
        <taxon>Eukaryota</taxon>
        <taxon>Fungi</taxon>
        <taxon>Dikarya</taxon>
        <taxon>Ascomycota</taxon>
        <taxon>Pezizomycotina</taxon>
        <taxon>Dothideomycetes</taxon>
        <taxon>Dothideomycetidae</taxon>
        <taxon>Mycosphaerellales</taxon>
        <taxon>Mycosphaerellaceae</taxon>
        <taxon>Septoria</taxon>
    </lineage>
</organism>
<dbReference type="AlphaFoldDB" id="A0A9Q9EIZ2"/>
<proteinExistence type="predicted"/>
<name>A0A9Q9EIZ2_9PEZI</name>
<dbReference type="Proteomes" id="UP001056384">
    <property type="component" value="Chromosome 3"/>
</dbReference>
<dbReference type="EMBL" id="CP099420">
    <property type="protein sequence ID" value="USW51629.1"/>
    <property type="molecule type" value="Genomic_DNA"/>
</dbReference>